<evidence type="ECO:0000313" key="2">
    <source>
        <dbReference type="EMBL" id="MDG5976265.1"/>
    </source>
</evidence>
<protein>
    <submittedName>
        <fullName evidence="2">Uncharacterized protein</fullName>
    </submittedName>
</protein>
<keyword evidence="1" id="KW-0472">Membrane</keyword>
<organism evidence="2 3">
    <name type="scientific">Hydrogenophaga taeniospiralis CCUG 15921</name>
    <dbReference type="NCBI Taxonomy" id="1281780"/>
    <lineage>
        <taxon>Bacteria</taxon>
        <taxon>Pseudomonadati</taxon>
        <taxon>Pseudomonadota</taxon>
        <taxon>Betaproteobacteria</taxon>
        <taxon>Burkholderiales</taxon>
        <taxon>Comamonadaceae</taxon>
        <taxon>Hydrogenophaga</taxon>
    </lineage>
</organism>
<evidence type="ECO:0000313" key="3">
    <source>
        <dbReference type="Proteomes" id="UP001152876"/>
    </source>
</evidence>
<name>A0A9X4S956_9BURK</name>
<gene>
    <name evidence="2" type="ORF">H010_13456</name>
</gene>
<comment type="caution">
    <text evidence="2">The sequence shown here is derived from an EMBL/GenBank/DDBJ whole genome shotgun (WGS) entry which is preliminary data.</text>
</comment>
<dbReference type="OrthoDB" id="8886455at2"/>
<sequence length="267" mass="29992">MSEKEVQPGFTDKQWLPKLNLVLTMVLAAMGLWLNYSSQQQRQSLESIQAEVAASRDEREERASREQLRFQLFDKVTLSLRDGNAEHIAATRTLVESLLSTMEPAEVELRIGLLRSLAMRAPEQQRDAMNQALSQEEAFRLYHEELREKAVLWSKEAEGNLDNLSAYRLDMFYCSGTAASPFKARAEGFARQMEGQVKAVKVRELAPSINASPGYGVIQTEIRFEDASEAAVAKQLQQALSAEPAKPIPLRQVRTNTPLYISVFVCG</sequence>
<keyword evidence="3" id="KW-1185">Reference proteome</keyword>
<accession>A0A9X4S956</accession>
<proteinExistence type="predicted"/>
<dbReference type="RefSeq" id="WP_068174062.1">
    <property type="nucleotide sequence ID" value="NZ_AOGK01000011.1"/>
</dbReference>
<dbReference type="EMBL" id="AOGK01000011">
    <property type="protein sequence ID" value="MDG5976265.1"/>
    <property type="molecule type" value="Genomic_DNA"/>
</dbReference>
<keyword evidence="1" id="KW-0812">Transmembrane</keyword>
<evidence type="ECO:0000256" key="1">
    <source>
        <dbReference type="SAM" id="Phobius"/>
    </source>
</evidence>
<keyword evidence="1" id="KW-1133">Transmembrane helix</keyword>
<dbReference type="Proteomes" id="UP001152876">
    <property type="component" value="Unassembled WGS sequence"/>
</dbReference>
<reference evidence="2" key="1">
    <citation type="submission" date="2013-01" db="EMBL/GenBank/DDBJ databases">
        <title>Genome draft of Hydrogenophaga taeniospiralis 2K1.</title>
        <authorList>
            <person name="Gomila M."/>
            <person name="Lalucat J."/>
        </authorList>
    </citation>
    <scope>NUCLEOTIDE SEQUENCE</scope>
    <source>
        <strain evidence="2">CCUG 15921</strain>
    </source>
</reference>
<dbReference type="AlphaFoldDB" id="A0A9X4S956"/>
<feature type="transmembrane region" description="Helical" evidence="1">
    <location>
        <begin position="15"/>
        <end position="34"/>
    </location>
</feature>